<dbReference type="InterPro" id="IPR005119">
    <property type="entry name" value="LysR_subst-bd"/>
</dbReference>
<dbReference type="FunFam" id="1.10.10.10:FF:000001">
    <property type="entry name" value="LysR family transcriptional regulator"/>
    <property type="match status" value="1"/>
</dbReference>
<evidence type="ECO:0000259" key="5">
    <source>
        <dbReference type="PROSITE" id="PS50931"/>
    </source>
</evidence>
<sequence length="297" mass="32833">MKIDLNLLPLFLAVAEEHNFRAAADRLGVTRSAISQGIRRLEDAFGTALVLRTTRSVRLTEAGERLRDALSHPLADIETAFESVSAENMPRGLLRIAVTSIAEQFLSGPLIASFAQANPYVTIDVTVTDEEFDIVAAGFDAGVRLGEVIEQDMIAIPVTGDQREMVVASPSYLATHGAPTHPRELVRHRCIGWRPAPGVAPYRWEFEENGIPFDVAVEPQITTNDLRLMLRTALAGGGLTFAPEETFRPFVEAGELVPLLGDFLPPFPGFFLYFPQRRNMAPKLRALIEHIRRSKPH</sequence>
<dbReference type="Gene3D" id="1.10.10.10">
    <property type="entry name" value="Winged helix-like DNA-binding domain superfamily/Winged helix DNA-binding domain"/>
    <property type="match status" value="1"/>
</dbReference>
<dbReference type="GO" id="GO:0043565">
    <property type="term" value="F:sequence-specific DNA binding"/>
    <property type="evidence" value="ECO:0007669"/>
    <property type="project" value="TreeGrafter"/>
</dbReference>
<keyword evidence="2" id="KW-0805">Transcription regulation</keyword>
<dbReference type="EMBL" id="QOKZ01000001">
    <property type="protein sequence ID" value="RMC38002.1"/>
    <property type="molecule type" value="Genomic_DNA"/>
</dbReference>
<organism evidence="6 7">
    <name type="scientific">Paracoccus alkanivorans</name>
    <dbReference type="NCBI Taxonomy" id="2116655"/>
    <lineage>
        <taxon>Bacteria</taxon>
        <taxon>Pseudomonadati</taxon>
        <taxon>Pseudomonadota</taxon>
        <taxon>Alphaproteobacteria</taxon>
        <taxon>Rhodobacterales</taxon>
        <taxon>Paracoccaceae</taxon>
        <taxon>Paracoccus</taxon>
    </lineage>
</organism>
<proteinExistence type="inferred from homology"/>
<gene>
    <name evidence="6" type="ORF">C9E81_04640</name>
</gene>
<name>A0A3M0MJQ9_9RHOB</name>
<evidence type="ECO:0000313" key="7">
    <source>
        <dbReference type="Proteomes" id="UP000273516"/>
    </source>
</evidence>
<evidence type="ECO:0000256" key="1">
    <source>
        <dbReference type="ARBA" id="ARBA00009437"/>
    </source>
</evidence>
<keyword evidence="4" id="KW-0804">Transcription</keyword>
<dbReference type="PRINTS" id="PR00039">
    <property type="entry name" value="HTHLYSR"/>
</dbReference>
<dbReference type="InterPro" id="IPR000847">
    <property type="entry name" value="LysR_HTH_N"/>
</dbReference>
<dbReference type="SUPFAM" id="SSF46785">
    <property type="entry name" value="Winged helix' DNA-binding domain"/>
    <property type="match status" value="1"/>
</dbReference>
<dbReference type="AlphaFoldDB" id="A0A3M0MJQ9"/>
<dbReference type="GO" id="GO:0003700">
    <property type="term" value="F:DNA-binding transcription factor activity"/>
    <property type="evidence" value="ECO:0007669"/>
    <property type="project" value="InterPro"/>
</dbReference>
<evidence type="ECO:0000256" key="2">
    <source>
        <dbReference type="ARBA" id="ARBA00023015"/>
    </source>
</evidence>
<keyword evidence="3" id="KW-0238">DNA-binding</keyword>
<dbReference type="Gene3D" id="3.40.190.290">
    <property type="match status" value="1"/>
</dbReference>
<evidence type="ECO:0000256" key="3">
    <source>
        <dbReference type="ARBA" id="ARBA00023125"/>
    </source>
</evidence>
<dbReference type="InterPro" id="IPR036388">
    <property type="entry name" value="WH-like_DNA-bd_sf"/>
</dbReference>
<reference evidence="6 7" key="1">
    <citation type="submission" date="2018-07" db="EMBL/GenBank/DDBJ databases">
        <authorList>
            <person name="Zhang Y."/>
            <person name="Wang L."/>
            <person name="Ma S."/>
        </authorList>
    </citation>
    <scope>NUCLEOTIDE SEQUENCE [LARGE SCALE GENOMIC DNA]</scope>
    <source>
        <strain evidence="6 7">4-2</strain>
    </source>
</reference>
<evidence type="ECO:0000256" key="4">
    <source>
        <dbReference type="ARBA" id="ARBA00023163"/>
    </source>
</evidence>
<dbReference type="Proteomes" id="UP000273516">
    <property type="component" value="Unassembled WGS sequence"/>
</dbReference>
<dbReference type="RefSeq" id="WP_122111085.1">
    <property type="nucleotide sequence ID" value="NZ_QOKZ01000001.1"/>
</dbReference>
<evidence type="ECO:0000313" key="6">
    <source>
        <dbReference type="EMBL" id="RMC38002.1"/>
    </source>
</evidence>
<comment type="similarity">
    <text evidence="1">Belongs to the LysR transcriptional regulatory family.</text>
</comment>
<dbReference type="Pfam" id="PF00126">
    <property type="entry name" value="HTH_1"/>
    <property type="match status" value="1"/>
</dbReference>
<feature type="domain" description="HTH lysR-type" evidence="5">
    <location>
        <begin position="3"/>
        <end position="60"/>
    </location>
</feature>
<dbReference type="PANTHER" id="PTHR30537:SF1">
    <property type="entry name" value="HTH-TYPE TRANSCRIPTIONAL REGULATOR PGRR"/>
    <property type="match status" value="1"/>
</dbReference>
<dbReference type="GO" id="GO:0006351">
    <property type="term" value="P:DNA-templated transcription"/>
    <property type="evidence" value="ECO:0007669"/>
    <property type="project" value="TreeGrafter"/>
</dbReference>
<dbReference type="CDD" id="cd08474">
    <property type="entry name" value="PBP2_CrgA_like_5"/>
    <property type="match status" value="1"/>
</dbReference>
<protein>
    <submittedName>
        <fullName evidence="6">LysR family transcriptional regulator</fullName>
    </submittedName>
</protein>
<keyword evidence="7" id="KW-1185">Reference proteome</keyword>
<dbReference type="InterPro" id="IPR058163">
    <property type="entry name" value="LysR-type_TF_proteobact-type"/>
</dbReference>
<dbReference type="PANTHER" id="PTHR30537">
    <property type="entry name" value="HTH-TYPE TRANSCRIPTIONAL REGULATOR"/>
    <property type="match status" value="1"/>
</dbReference>
<accession>A0A3M0MJQ9</accession>
<comment type="caution">
    <text evidence="6">The sequence shown here is derived from an EMBL/GenBank/DDBJ whole genome shotgun (WGS) entry which is preliminary data.</text>
</comment>
<dbReference type="SUPFAM" id="SSF53850">
    <property type="entry name" value="Periplasmic binding protein-like II"/>
    <property type="match status" value="1"/>
</dbReference>
<dbReference type="OrthoDB" id="9813056at2"/>
<dbReference type="Pfam" id="PF03466">
    <property type="entry name" value="LysR_substrate"/>
    <property type="match status" value="1"/>
</dbReference>
<dbReference type="InterPro" id="IPR036390">
    <property type="entry name" value="WH_DNA-bd_sf"/>
</dbReference>
<dbReference type="PROSITE" id="PS50931">
    <property type="entry name" value="HTH_LYSR"/>
    <property type="match status" value="1"/>
</dbReference>